<keyword evidence="2" id="KW-0472">Membrane</keyword>
<comment type="caution">
    <text evidence="5">The sequence shown here is derived from an EMBL/GenBank/DDBJ whole genome shotgun (WGS) entry which is preliminary data.</text>
</comment>
<dbReference type="PROSITE" id="PS50920">
    <property type="entry name" value="SOLCAR"/>
    <property type="match status" value="3"/>
</dbReference>
<dbReference type="Proteomes" id="UP000693970">
    <property type="component" value="Unassembled WGS sequence"/>
</dbReference>
<evidence type="ECO:0000256" key="4">
    <source>
        <dbReference type="SAM" id="MobiDB-lite"/>
    </source>
</evidence>
<dbReference type="EMBL" id="JAGRRH010000010">
    <property type="protein sequence ID" value="KAG7362812.1"/>
    <property type="molecule type" value="Genomic_DNA"/>
</dbReference>
<feature type="compositionally biased region" description="Polar residues" evidence="4">
    <location>
        <begin position="44"/>
        <end position="60"/>
    </location>
</feature>
<organism evidence="5 6">
    <name type="scientific">Nitzschia inconspicua</name>
    <dbReference type="NCBI Taxonomy" id="303405"/>
    <lineage>
        <taxon>Eukaryota</taxon>
        <taxon>Sar</taxon>
        <taxon>Stramenopiles</taxon>
        <taxon>Ochrophyta</taxon>
        <taxon>Bacillariophyta</taxon>
        <taxon>Bacillariophyceae</taxon>
        <taxon>Bacillariophycidae</taxon>
        <taxon>Bacillariales</taxon>
        <taxon>Bacillariaceae</taxon>
        <taxon>Nitzschia</taxon>
    </lineage>
</organism>
<keyword evidence="6" id="KW-1185">Reference proteome</keyword>
<accession>A0A9K3LIU6</accession>
<feature type="region of interest" description="Disordered" evidence="4">
    <location>
        <begin position="44"/>
        <end position="63"/>
    </location>
</feature>
<feature type="repeat" description="Solcar" evidence="2">
    <location>
        <begin position="218"/>
        <end position="306"/>
    </location>
</feature>
<evidence type="ECO:0000256" key="2">
    <source>
        <dbReference type="PROSITE-ProRule" id="PRU00282"/>
    </source>
</evidence>
<dbReference type="AlphaFoldDB" id="A0A9K3LIU6"/>
<reference evidence="5" key="1">
    <citation type="journal article" date="2021" name="Sci. Rep.">
        <title>Diploid genomic architecture of Nitzschia inconspicua, an elite biomass production diatom.</title>
        <authorList>
            <person name="Oliver A."/>
            <person name="Podell S."/>
            <person name="Pinowska A."/>
            <person name="Traller J.C."/>
            <person name="Smith S.R."/>
            <person name="McClure R."/>
            <person name="Beliaev A."/>
            <person name="Bohutskyi P."/>
            <person name="Hill E.A."/>
            <person name="Rabines A."/>
            <person name="Zheng H."/>
            <person name="Allen L.Z."/>
            <person name="Kuo A."/>
            <person name="Grigoriev I.V."/>
            <person name="Allen A.E."/>
            <person name="Hazlebeck D."/>
            <person name="Allen E.E."/>
        </authorList>
    </citation>
    <scope>NUCLEOTIDE SEQUENCE</scope>
    <source>
        <strain evidence="5">Hildebrandi</strain>
    </source>
</reference>
<reference evidence="5" key="2">
    <citation type="submission" date="2021-04" db="EMBL/GenBank/DDBJ databases">
        <authorList>
            <person name="Podell S."/>
        </authorList>
    </citation>
    <scope>NUCLEOTIDE SEQUENCE</scope>
    <source>
        <strain evidence="5">Hildebrandi</strain>
    </source>
</reference>
<name>A0A9K3LIU6_9STRA</name>
<keyword evidence="3" id="KW-0813">Transport</keyword>
<protein>
    <submittedName>
        <fullName evidence="5">Mitochondrial carrier protein</fullName>
    </submittedName>
</protein>
<keyword evidence="1" id="KW-0677">Repeat</keyword>
<evidence type="ECO:0000313" key="5">
    <source>
        <dbReference type="EMBL" id="KAG7362812.1"/>
    </source>
</evidence>
<dbReference type="OrthoDB" id="270584at2759"/>
<dbReference type="PANTHER" id="PTHR24089">
    <property type="entry name" value="SOLUTE CARRIER FAMILY 25"/>
    <property type="match status" value="1"/>
</dbReference>
<dbReference type="GO" id="GO:0016020">
    <property type="term" value="C:membrane"/>
    <property type="evidence" value="ECO:0007669"/>
    <property type="project" value="UniProtKB-UniRule"/>
</dbReference>
<keyword evidence="2 3" id="KW-0812">Transmembrane</keyword>
<dbReference type="Pfam" id="PF00153">
    <property type="entry name" value="Mito_carr"/>
    <property type="match status" value="3"/>
</dbReference>
<dbReference type="InterPro" id="IPR018108">
    <property type="entry name" value="MCP_transmembrane"/>
</dbReference>
<evidence type="ECO:0000256" key="3">
    <source>
        <dbReference type="RuleBase" id="RU000488"/>
    </source>
</evidence>
<feature type="repeat" description="Solcar" evidence="2">
    <location>
        <begin position="106"/>
        <end position="192"/>
    </location>
</feature>
<evidence type="ECO:0000256" key="1">
    <source>
        <dbReference type="ARBA" id="ARBA00022737"/>
    </source>
</evidence>
<evidence type="ECO:0000313" key="6">
    <source>
        <dbReference type="Proteomes" id="UP000693970"/>
    </source>
</evidence>
<proteinExistence type="inferred from homology"/>
<feature type="repeat" description="Solcar" evidence="2">
    <location>
        <begin position="315"/>
        <end position="432"/>
    </location>
</feature>
<sequence>MEQADPNDMSFEVTAIDEEESSMYADATAVGLKSMSTTGITTSIPSNNIEVDGNGSSMPSSLPAATRTEVKHDITSTDTERCPAPFPSATKTDQLQEIHQRILQWPKEIRNIIAGGLAGMIAKSVVAPFDRIKILYQVSSAQFHITHLPSIAKKIVETEGVKALWKGNTATLIRVFPYSGIQFMVFDRCKTFLLREQESQFLKEKAINPQTPKPKWGLSPIESLFAGMTAGAVSVIATYPLDLTRAQLAVLKTKKGPDNIGFAGALYGNYKNRGVLGLFRGITPTLMGILPYSGLAFAFNEQTKRKIQSMTGREVTTIERMQCGALSGLLAQTLTYPLEVTRRRMQTIGIVATSGKDAAIDIIGQPHGRNPTAETAIRALHPDHPPTMGAIVKELYLEQGIRGFFKGVSMNWFKGPLAFSISFTVFDMLQSKMETAEERRLRMPRRRSTVTVVKK</sequence>
<comment type="similarity">
    <text evidence="3">Belongs to the mitochondrial carrier (TC 2.A.29) family.</text>
</comment>
<gene>
    <name evidence="5" type="ORF">IV203_026172</name>
</gene>